<sequence>MKNRIIAGMLLSLALYWGTGLLAAGPWFGAMLAAVLFVSSTVLMIQLTPDFIAVAKEGKIGDDRLSLMGLYLIAFGGCYSGVFTMTWASFGNPSEWLNTPFSGFGRATITAGFWLLIVSPNSTPDRVRLPKWWVLVLAIIAMVAMAFALGIRVGDKPVREGNFLVRKGPVLLMTPKPMALAAVATHPP</sequence>
<proteinExistence type="predicted"/>
<reference evidence="2 3" key="1">
    <citation type="submission" date="2020-08" db="EMBL/GenBank/DDBJ databases">
        <title>Genomic Encyclopedia of Type Strains, Phase IV (KMG-IV): sequencing the most valuable type-strain genomes for metagenomic binning, comparative biology and taxonomic classification.</title>
        <authorList>
            <person name="Goeker M."/>
        </authorList>
    </citation>
    <scope>NUCLEOTIDE SEQUENCE [LARGE SCALE GENOMIC DNA]</scope>
    <source>
        <strain evidence="2 3">DSM 103570</strain>
    </source>
</reference>
<protein>
    <submittedName>
        <fullName evidence="2">Uncharacterized protein</fullName>
    </submittedName>
</protein>
<keyword evidence="1" id="KW-0812">Transmembrane</keyword>
<feature type="transmembrane region" description="Helical" evidence="1">
    <location>
        <begin position="67"/>
        <end position="89"/>
    </location>
</feature>
<accession>A0A7W6MML7</accession>
<keyword evidence="1" id="KW-0472">Membrane</keyword>
<feature type="transmembrane region" description="Helical" evidence="1">
    <location>
        <begin position="33"/>
        <end position="55"/>
    </location>
</feature>
<gene>
    <name evidence="2" type="ORF">GGR03_000037</name>
</gene>
<feature type="transmembrane region" description="Helical" evidence="1">
    <location>
        <begin position="101"/>
        <end position="120"/>
    </location>
</feature>
<feature type="transmembrane region" description="Helical" evidence="1">
    <location>
        <begin position="132"/>
        <end position="151"/>
    </location>
</feature>
<evidence type="ECO:0000256" key="1">
    <source>
        <dbReference type="SAM" id="Phobius"/>
    </source>
</evidence>
<dbReference type="EMBL" id="JACIEM010000001">
    <property type="protein sequence ID" value="MBB4000990.1"/>
    <property type="molecule type" value="Genomic_DNA"/>
</dbReference>
<dbReference type="Proteomes" id="UP000588647">
    <property type="component" value="Unassembled WGS sequence"/>
</dbReference>
<keyword evidence="1" id="KW-1133">Transmembrane helix</keyword>
<evidence type="ECO:0000313" key="2">
    <source>
        <dbReference type="EMBL" id="MBB4000990.1"/>
    </source>
</evidence>
<organism evidence="2 3">
    <name type="scientific">Aurantimonas endophytica</name>
    <dbReference type="NCBI Taxonomy" id="1522175"/>
    <lineage>
        <taxon>Bacteria</taxon>
        <taxon>Pseudomonadati</taxon>
        <taxon>Pseudomonadota</taxon>
        <taxon>Alphaproteobacteria</taxon>
        <taxon>Hyphomicrobiales</taxon>
        <taxon>Aurantimonadaceae</taxon>
        <taxon>Aurantimonas</taxon>
    </lineage>
</organism>
<name>A0A7W6MML7_9HYPH</name>
<evidence type="ECO:0000313" key="3">
    <source>
        <dbReference type="Proteomes" id="UP000588647"/>
    </source>
</evidence>
<keyword evidence="3" id="KW-1185">Reference proteome</keyword>
<dbReference type="RefSeq" id="WP_183205233.1">
    <property type="nucleotide sequence ID" value="NZ_JAAAMM010000001.1"/>
</dbReference>
<comment type="caution">
    <text evidence="2">The sequence shown here is derived from an EMBL/GenBank/DDBJ whole genome shotgun (WGS) entry which is preliminary data.</text>
</comment>
<dbReference type="AlphaFoldDB" id="A0A7W6MML7"/>